<evidence type="ECO:0000313" key="14">
    <source>
        <dbReference type="EMBL" id="ESO99709.1"/>
    </source>
</evidence>
<name>V4CCS6_LOTGI</name>
<feature type="non-terminal residue" evidence="14">
    <location>
        <position position="250"/>
    </location>
</feature>
<dbReference type="HOGENOM" id="CLU_035857_1_0_1"/>
<proteinExistence type="inferred from homology"/>
<dbReference type="KEGG" id="lgi:LOTGIDRAFT_66572"/>
<dbReference type="PANTHER" id="PTHR23033">
    <property type="entry name" value="BETA1,3-GALACTOSYLTRANSFERASE"/>
    <property type="match status" value="1"/>
</dbReference>
<comment type="similarity">
    <text evidence="3">Belongs to the glycosyltransferase 31 family. Beta3-Gal-T subfamily.</text>
</comment>
<keyword evidence="8" id="KW-0547">Nucleotide-binding</keyword>
<comment type="pathway">
    <text evidence="2">Protein modification; protein glycosylation.</text>
</comment>
<keyword evidence="9" id="KW-0735">Signal-anchor</keyword>
<dbReference type="GO" id="GO:0016020">
    <property type="term" value="C:membrane"/>
    <property type="evidence" value="ECO:0007669"/>
    <property type="project" value="UniProtKB-SubCell"/>
</dbReference>
<accession>V4CCS6</accession>
<dbReference type="InterPro" id="IPR026050">
    <property type="entry name" value="C1GALT1/C1GALT1_chp1"/>
</dbReference>
<feature type="transmembrane region" description="Helical" evidence="12">
    <location>
        <begin position="224"/>
        <end position="244"/>
    </location>
</feature>
<dbReference type="EMBL" id="KB200955">
    <property type="protein sequence ID" value="ESO99709.1"/>
    <property type="molecule type" value="Genomic_DNA"/>
</dbReference>
<dbReference type="CTD" id="20251782"/>
<feature type="domain" description="Fringe-like glycosyltransferase" evidence="13">
    <location>
        <begin position="28"/>
        <end position="175"/>
    </location>
</feature>
<dbReference type="GO" id="GO:0000166">
    <property type="term" value="F:nucleotide binding"/>
    <property type="evidence" value="ECO:0007669"/>
    <property type="project" value="UniProtKB-KW"/>
</dbReference>
<reference evidence="14 15" key="1">
    <citation type="journal article" date="2013" name="Nature">
        <title>Insights into bilaterian evolution from three spiralian genomes.</title>
        <authorList>
            <person name="Simakov O."/>
            <person name="Marletaz F."/>
            <person name="Cho S.J."/>
            <person name="Edsinger-Gonzales E."/>
            <person name="Havlak P."/>
            <person name="Hellsten U."/>
            <person name="Kuo D.H."/>
            <person name="Larsson T."/>
            <person name="Lv J."/>
            <person name="Arendt D."/>
            <person name="Savage R."/>
            <person name="Osoegawa K."/>
            <person name="de Jong P."/>
            <person name="Grimwood J."/>
            <person name="Chapman J.A."/>
            <person name="Shapiro H."/>
            <person name="Aerts A."/>
            <person name="Otillar R.P."/>
            <person name="Terry A.Y."/>
            <person name="Boore J.L."/>
            <person name="Grigoriev I.V."/>
            <person name="Lindberg D.R."/>
            <person name="Seaver E.C."/>
            <person name="Weisblat D.A."/>
            <person name="Putnam N.H."/>
            <person name="Rokhsar D.S."/>
        </authorList>
    </citation>
    <scope>NUCLEOTIDE SEQUENCE [LARGE SCALE GENOMIC DNA]</scope>
</reference>
<evidence type="ECO:0000256" key="10">
    <source>
        <dbReference type="ARBA" id="ARBA00022989"/>
    </source>
</evidence>
<organism evidence="14 15">
    <name type="scientific">Lottia gigantea</name>
    <name type="common">Giant owl limpet</name>
    <dbReference type="NCBI Taxonomy" id="225164"/>
    <lineage>
        <taxon>Eukaryota</taxon>
        <taxon>Metazoa</taxon>
        <taxon>Spiralia</taxon>
        <taxon>Lophotrochozoa</taxon>
        <taxon>Mollusca</taxon>
        <taxon>Gastropoda</taxon>
        <taxon>Patellogastropoda</taxon>
        <taxon>Lottioidea</taxon>
        <taxon>Lottiidae</taxon>
        <taxon>Lottia</taxon>
    </lineage>
</organism>
<evidence type="ECO:0000313" key="15">
    <source>
        <dbReference type="Proteomes" id="UP000030746"/>
    </source>
</evidence>
<dbReference type="AlphaFoldDB" id="V4CCS6"/>
<dbReference type="STRING" id="225164.V4CCS6"/>
<dbReference type="OrthoDB" id="6128113at2759"/>
<keyword evidence="15" id="KW-1185">Reference proteome</keyword>
<evidence type="ECO:0000256" key="3">
    <source>
        <dbReference type="ARBA" id="ARBA00006462"/>
    </source>
</evidence>
<evidence type="ECO:0000256" key="7">
    <source>
        <dbReference type="ARBA" id="ARBA00022692"/>
    </source>
</evidence>
<evidence type="ECO:0000256" key="6">
    <source>
        <dbReference type="ARBA" id="ARBA00022679"/>
    </source>
</evidence>
<keyword evidence="6" id="KW-0808">Transferase</keyword>
<sequence>IADKLESTIRIVCWVWCSGRDIYNQTVAIRKTWGRKCDKLIIFTDVQFVGIDTIDLVRADVTYSKSRYIMAYRYVYKHYKDYGDWFFGTFDETYVCMENLRLFLSQKNPREPFYYGHKLYLKDKNLEFVDARVGCVLSKDALRKLGTTGTKLKECNEMEPAGEKQLGACLNNLGVMRGNSTDVRGRTLFLSFPPALQMQGLQSDWFMEQDLEGKQQGVDSISRYAITFSGMTAFFMYGIDCYLFHMRPFG</sequence>
<evidence type="ECO:0000256" key="9">
    <source>
        <dbReference type="ARBA" id="ARBA00022968"/>
    </source>
</evidence>
<evidence type="ECO:0000256" key="5">
    <source>
        <dbReference type="ARBA" id="ARBA00022676"/>
    </source>
</evidence>
<dbReference type="Gene3D" id="3.90.550.50">
    <property type="match status" value="1"/>
</dbReference>
<dbReference type="Proteomes" id="UP000030746">
    <property type="component" value="Unassembled WGS sequence"/>
</dbReference>
<dbReference type="OMA" id="DNSETCA"/>
<evidence type="ECO:0000256" key="12">
    <source>
        <dbReference type="SAM" id="Phobius"/>
    </source>
</evidence>
<dbReference type="Pfam" id="PF02434">
    <property type="entry name" value="Fringe"/>
    <property type="match status" value="1"/>
</dbReference>
<feature type="non-terminal residue" evidence="14">
    <location>
        <position position="1"/>
    </location>
</feature>
<keyword evidence="11 12" id="KW-0472">Membrane</keyword>
<gene>
    <name evidence="14" type="ORF">LOTGIDRAFT_66572</name>
</gene>
<keyword evidence="7 12" id="KW-0812">Transmembrane</keyword>
<evidence type="ECO:0000256" key="8">
    <source>
        <dbReference type="ARBA" id="ARBA00022741"/>
    </source>
</evidence>
<evidence type="ECO:0000259" key="13">
    <source>
        <dbReference type="Pfam" id="PF02434"/>
    </source>
</evidence>
<evidence type="ECO:0000256" key="4">
    <source>
        <dbReference type="ARBA" id="ARBA00012557"/>
    </source>
</evidence>
<dbReference type="GeneID" id="20251782"/>
<dbReference type="InterPro" id="IPR003378">
    <property type="entry name" value="Fringe-like_glycosylTrfase"/>
</dbReference>
<dbReference type="EC" id="2.4.1.122" evidence="4"/>
<comment type="subcellular location">
    <subcellularLocation>
        <location evidence="1">Membrane</location>
        <topology evidence="1">Single-pass type II membrane protein</topology>
    </subcellularLocation>
</comment>
<dbReference type="GO" id="GO:0016263">
    <property type="term" value="F:glycoprotein-N-acetylgalactosamine 3-beta-galactosyltransferase activity"/>
    <property type="evidence" value="ECO:0007669"/>
    <property type="project" value="UniProtKB-EC"/>
</dbReference>
<keyword evidence="5" id="KW-0328">Glycosyltransferase</keyword>
<evidence type="ECO:0000256" key="2">
    <source>
        <dbReference type="ARBA" id="ARBA00004922"/>
    </source>
</evidence>
<dbReference type="RefSeq" id="XP_009049600.1">
    <property type="nucleotide sequence ID" value="XM_009051352.1"/>
</dbReference>
<evidence type="ECO:0000256" key="11">
    <source>
        <dbReference type="ARBA" id="ARBA00023136"/>
    </source>
</evidence>
<keyword evidence="10 12" id="KW-1133">Transmembrane helix</keyword>
<dbReference type="PANTHER" id="PTHR23033:SF14">
    <property type="entry name" value="GLYCOPROTEIN-N-ACETYLGALACTOSAMINE 3-BETA-GALACTOSYLTRANSFERASE 1-RELATED"/>
    <property type="match status" value="1"/>
</dbReference>
<protein>
    <recommendedName>
        <fullName evidence="4">N-acetylgalactosaminide beta-1,3-galactosyltransferase</fullName>
        <ecNumber evidence="4">2.4.1.122</ecNumber>
    </recommendedName>
</protein>
<evidence type="ECO:0000256" key="1">
    <source>
        <dbReference type="ARBA" id="ARBA00004606"/>
    </source>
</evidence>